<gene>
    <name evidence="2" type="ORF">O181_101667</name>
</gene>
<evidence type="ECO:0000256" key="1">
    <source>
        <dbReference type="SAM" id="MobiDB-lite"/>
    </source>
</evidence>
<accession>A0A9Q3PIR8</accession>
<protein>
    <submittedName>
        <fullName evidence="2">Uncharacterized protein</fullName>
    </submittedName>
</protein>
<organism evidence="2 3">
    <name type="scientific">Austropuccinia psidii MF-1</name>
    <dbReference type="NCBI Taxonomy" id="1389203"/>
    <lineage>
        <taxon>Eukaryota</taxon>
        <taxon>Fungi</taxon>
        <taxon>Dikarya</taxon>
        <taxon>Basidiomycota</taxon>
        <taxon>Pucciniomycotina</taxon>
        <taxon>Pucciniomycetes</taxon>
        <taxon>Pucciniales</taxon>
        <taxon>Sphaerophragmiaceae</taxon>
        <taxon>Austropuccinia</taxon>
    </lineage>
</organism>
<dbReference type="Proteomes" id="UP000765509">
    <property type="component" value="Unassembled WGS sequence"/>
</dbReference>
<reference evidence="2" key="1">
    <citation type="submission" date="2021-03" db="EMBL/GenBank/DDBJ databases">
        <title>Draft genome sequence of rust myrtle Austropuccinia psidii MF-1, a brazilian biotype.</title>
        <authorList>
            <person name="Quecine M.C."/>
            <person name="Pachon D.M.R."/>
            <person name="Bonatelli M.L."/>
            <person name="Correr F.H."/>
            <person name="Franceschini L.M."/>
            <person name="Leite T.F."/>
            <person name="Margarido G.R.A."/>
            <person name="Almeida C.A."/>
            <person name="Ferrarezi J.A."/>
            <person name="Labate C.A."/>
        </authorList>
    </citation>
    <scope>NUCLEOTIDE SEQUENCE</scope>
    <source>
        <strain evidence="2">MF-1</strain>
    </source>
</reference>
<dbReference type="EMBL" id="AVOT02071763">
    <property type="protein sequence ID" value="MBW0561952.1"/>
    <property type="molecule type" value="Genomic_DNA"/>
</dbReference>
<comment type="caution">
    <text evidence="2">The sequence shown here is derived from an EMBL/GenBank/DDBJ whole genome shotgun (WGS) entry which is preliminary data.</text>
</comment>
<name>A0A9Q3PIR8_9BASI</name>
<keyword evidence="3" id="KW-1185">Reference proteome</keyword>
<dbReference type="AlphaFoldDB" id="A0A9Q3PIR8"/>
<evidence type="ECO:0000313" key="2">
    <source>
        <dbReference type="EMBL" id="MBW0561952.1"/>
    </source>
</evidence>
<proteinExistence type="predicted"/>
<evidence type="ECO:0000313" key="3">
    <source>
        <dbReference type="Proteomes" id="UP000765509"/>
    </source>
</evidence>
<sequence length="143" mass="16712">MFRLVSQNLRWLLRNPWRNLLLVPPLPAQSLSSTIHPLDPPLQPQCPREPQLQSPSHSHNDAHHEFTDLRPTLMIPQAIVHESINQILLEHCRFLHMIPFINATHQNEMHREFWEELNSLLGQALEAYPKEDITGIVSKFLEK</sequence>
<feature type="region of interest" description="Disordered" evidence="1">
    <location>
        <begin position="37"/>
        <end position="62"/>
    </location>
</feature>